<gene>
    <name evidence="2" type="ORF">FOZ61_001008</name>
</gene>
<dbReference type="InterPro" id="IPR012337">
    <property type="entry name" value="RNaseH-like_sf"/>
</dbReference>
<dbReference type="InterPro" id="IPR001584">
    <property type="entry name" value="Integrase_cat-core"/>
</dbReference>
<dbReference type="InterPro" id="IPR043502">
    <property type="entry name" value="DNA/RNA_pol_sf"/>
</dbReference>
<dbReference type="Gene3D" id="2.40.70.10">
    <property type="entry name" value="Acid Proteases"/>
    <property type="match status" value="1"/>
</dbReference>
<evidence type="ECO:0000259" key="1">
    <source>
        <dbReference type="PROSITE" id="PS50994"/>
    </source>
</evidence>
<name>A0A7J6KRR0_PEROL</name>
<comment type="caution">
    <text evidence="2">The sequence shown here is derived from an EMBL/GenBank/DDBJ whole genome shotgun (WGS) entry which is preliminary data.</text>
</comment>
<feature type="domain" description="Integrase catalytic" evidence="1">
    <location>
        <begin position="814"/>
        <end position="978"/>
    </location>
</feature>
<dbReference type="SUPFAM" id="SSF53098">
    <property type="entry name" value="Ribonuclease H-like"/>
    <property type="match status" value="1"/>
</dbReference>
<dbReference type="CDD" id="cd00303">
    <property type="entry name" value="retropepsin_like"/>
    <property type="match status" value="1"/>
</dbReference>
<reference evidence="2 3" key="1">
    <citation type="submission" date="2020-04" db="EMBL/GenBank/DDBJ databases">
        <title>Perkinsus olseni comparative genomics.</title>
        <authorList>
            <person name="Bogema D.R."/>
        </authorList>
    </citation>
    <scope>NUCLEOTIDE SEQUENCE [LARGE SCALE GENOMIC DNA]</scope>
    <source>
        <strain evidence="2">ATCC PRA-179</strain>
    </source>
</reference>
<organism evidence="2 3">
    <name type="scientific">Perkinsus olseni</name>
    <name type="common">Perkinsus atlanticus</name>
    <dbReference type="NCBI Taxonomy" id="32597"/>
    <lineage>
        <taxon>Eukaryota</taxon>
        <taxon>Sar</taxon>
        <taxon>Alveolata</taxon>
        <taxon>Perkinsozoa</taxon>
        <taxon>Perkinsea</taxon>
        <taxon>Perkinsida</taxon>
        <taxon>Perkinsidae</taxon>
        <taxon>Perkinsus</taxon>
    </lineage>
</organism>
<dbReference type="EMBL" id="JABAHT010001215">
    <property type="protein sequence ID" value="KAF4649760.1"/>
    <property type="molecule type" value="Genomic_DNA"/>
</dbReference>
<dbReference type="OrthoDB" id="441971at2759"/>
<dbReference type="InterPro" id="IPR021109">
    <property type="entry name" value="Peptidase_aspartic_dom_sf"/>
</dbReference>
<dbReference type="PROSITE" id="PS50994">
    <property type="entry name" value="INTEGRASE"/>
    <property type="match status" value="1"/>
</dbReference>
<feature type="non-terminal residue" evidence="2">
    <location>
        <position position="1035"/>
    </location>
</feature>
<proteinExistence type="predicted"/>
<evidence type="ECO:0000313" key="3">
    <source>
        <dbReference type="Proteomes" id="UP000570595"/>
    </source>
</evidence>
<sequence length="1035" mass="114423">ASLIDQPRLPLLHLLLPALVMALRMTIKLRPRIKNMYATLLLIAGSLKVPKEEIAYPFRQTAQRQEGFSYKQLNRSAPESAVAGKPSFPQARLATELPPALALTGRSTVSPVGQSCTRGILLGVESDPVANNEVKIVFGAIDSLCEVTCINKQLVAKVRHTQASLTPLVLQTFNGDTVQLTDSIGLTVHIGHQYLNIEAYVSDLRGLSIGLVLGADFLEMTNASIFWSRRKLEIGCDSCQLYRLSDATRLTSSRTSLGPWLGADCKVAPDQLENYLASLDDAALQAFVSYRLENYNLPQLDFSVAYEDLPYQCKHDYGVPKNLRRGLEKTIQQAIDAGQLVEIPYSDDITISPAFGKAKGRVDDENVPVVRLLCDLRVLNQRVHLPSGLAEMCPSLDAFLGALPSGSRAYSVLDLSDAYHSVQCSAHASQHLCIKVRSRDRIVRAGLTGMRKVISPKSLPPSEEVDCTPPTSARGLKQTIGVLLYSACAFSWPVDSSPDRFLWTRECDAALEKLSECLLNTPLKQLSYGDLLRDYISNTARRCYCYTATRPFKIPLDQRWNRLWLSTCRDRAEGEVNSFKIAADNLCGVKLRKFLGWLEELEECRSAGIYFKHIQGELNSLSDVISRFTEQLDAQVAAKQEPSISPLAYSLTVGLTPSTVQANDDTASLPPPFRVVHLDLSEAEVVRIGHLQREDTTAFHGVRVKDIMVYADCLRTKVTCSLSPLVQRQILGWFGHSLWCLDHPAGNHDAGGSVPLLYVLSSAQVCSPSTTTTATQPRVVVLMIPPEPDATEAETSLRWKLIREAHSTVHLGEQSTIPSNMRSYGDIVQVSARFHTIAMDHKMLSEDMSSGYTVFEPVSSMEPSESYSIFFRRWLVRFSCPSLIVSDLGSSFVNEVVKLSNALLGIRHKTVAVANARGNSRIERRNGALSHILRISEGQIQSPADLHHWLGLCEVMINMYYRQVASCLSPRMRMKTRRFGNLLSEVSRLGLVSSRVLCVSFSPSTTYGGARVIWLPSVASRRVCRSAVNLLGSPS</sequence>
<dbReference type="AlphaFoldDB" id="A0A7J6KRR0"/>
<dbReference type="SUPFAM" id="SSF56672">
    <property type="entry name" value="DNA/RNA polymerases"/>
    <property type="match status" value="1"/>
</dbReference>
<dbReference type="Proteomes" id="UP000570595">
    <property type="component" value="Unassembled WGS sequence"/>
</dbReference>
<dbReference type="GO" id="GO:0015074">
    <property type="term" value="P:DNA integration"/>
    <property type="evidence" value="ECO:0007669"/>
    <property type="project" value="InterPro"/>
</dbReference>
<accession>A0A7J6KRR0</accession>
<protein>
    <recommendedName>
        <fullName evidence="1">Integrase catalytic domain-containing protein</fullName>
    </recommendedName>
</protein>
<dbReference type="InterPro" id="IPR036397">
    <property type="entry name" value="RNaseH_sf"/>
</dbReference>
<dbReference type="GO" id="GO:0003676">
    <property type="term" value="F:nucleic acid binding"/>
    <property type="evidence" value="ECO:0007669"/>
    <property type="project" value="InterPro"/>
</dbReference>
<evidence type="ECO:0000313" key="2">
    <source>
        <dbReference type="EMBL" id="KAF4649760.1"/>
    </source>
</evidence>
<dbReference type="Gene3D" id="3.30.420.10">
    <property type="entry name" value="Ribonuclease H-like superfamily/Ribonuclease H"/>
    <property type="match status" value="1"/>
</dbReference>